<evidence type="ECO:0000313" key="1">
    <source>
        <dbReference type="EMBL" id="EEF61767.1"/>
    </source>
</evidence>
<name>B9XEQ3_PEDPL</name>
<evidence type="ECO:0000313" key="2">
    <source>
        <dbReference type="Proteomes" id="UP000003688"/>
    </source>
</evidence>
<gene>
    <name evidence="1" type="ORF">Cflav_PD4807</name>
</gene>
<dbReference type="AlphaFoldDB" id="B9XEQ3"/>
<organism evidence="1 2">
    <name type="scientific">Pedosphaera parvula (strain Ellin514)</name>
    <dbReference type="NCBI Taxonomy" id="320771"/>
    <lineage>
        <taxon>Bacteria</taxon>
        <taxon>Pseudomonadati</taxon>
        <taxon>Verrucomicrobiota</taxon>
        <taxon>Pedosphaerae</taxon>
        <taxon>Pedosphaerales</taxon>
        <taxon>Pedosphaeraceae</taxon>
        <taxon>Pedosphaera</taxon>
    </lineage>
</organism>
<dbReference type="Proteomes" id="UP000003688">
    <property type="component" value="Unassembled WGS sequence"/>
</dbReference>
<proteinExistence type="predicted"/>
<dbReference type="RefSeq" id="WP_007414301.1">
    <property type="nucleotide sequence ID" value="NZ_ABOX02000008.1"/>
</dbReference>
<dbReference type="OrthoDB" id="9960483at2"/>
<protein>
    <submittedName>
        <fullName evidence="1">Uncharacterized protein</fullName>
    </submittedName>
</protein>
<accession>B9XEQ3</accession>
<keyword evidence="2" id="KW-1185">Reference proteome</keyword>
<dbReference type="EMBL" id="ABOX02000008">
    <property type="protein sequence ID" value="EEF61767.1"/>
    <property type="molecule type" value="Genomic_DNA"/>
</dbReference>
<dbReference type="STRING" id="320771.Cflav_PD4807"/>
<comment type="caution">
    <text evidence="1">The sequence shown here is derived from an EMBL/GenBank/DDBJ whole genome shotgun (WGS) entry which is preliminary data.</text>
</comment>
<reference evidence="1 2" key="1">
    <citation type="journal article" date="2011" name="J. Bacteriol.">
        <title>Genome sequence of 'Pedosphaera parvula' Ellin514, an aerobic Verrucomicrobial isolate from pasture soil.</title>
        <authorList>
            <person name="Kant R."/>
            <person name="van Passel M.W."/>
            <person name="Sangwan P."/>
            <person name="Palva A."/>
            <person name="Lucas S."/>
            <person name="Copeland A."/>
            <person name="Lapidus A."/>
            <person name="Glavina Del Rio T."/>
            <person name="Dalin E."/>
            <person name="Tice H."/>
            <person name="Bruce D."/>
            <person name="Goodwin L."/>
            <person name="Pitluck S."/>
            <person name="Chertkov O."/>
            <person name="Larimer F.W."/>
            <person name="Land M.L."/>
            <person name="Hauser L."/>
            <person name="Brettin T.S."/>
            <person name="Detter J.C."/>
            <person name="Han S."/>
            <person name="de Vos W.M."/>
            <person name="Janssen P.H."/>
            <person name="Smidt H."/>
        </authorList>
    </citation>
    <scope>NUCLEOTIDE SEQUENCE [LARGE SCALE GENOMIC DNA]</scope>
    <source>
        <strain evidence="1 2">Ellin514</strain>
    </source>
</reference>
<sequence>MRILIQNCKTYLYLKAPGEWTASADEATDFKRSVDALTHCAKANLEDVQIVLKFPTGLYDVNIAATDGCRKVA</sequence>